<proteinExistence type="predicted"/>
<evidence type="ECO:0000313" key="3">
    <source>
        <dbReference type="Proteomes" id="UP000054771"/>
    </source>
</evidence>
<keyword evidence="3" id="KW-1185">Reference proteome</keyword>
<accession>A0A0U5FRV9</accession>
<dbReference type="AlphaFoldDB" id="A0A0U5FRV9"/>
<feature type="compositionally biased region" description="Basic and acidic residues" evidence="1">
    <location>
        <begin position="95"/>
        <end position="111"/>
    </location>
</feature>
<dbReference type="EMBL" id="CDMC01000001">
    <property type="protein sequence ID" value="CEL01341.1"/>
    <property type="molecule type" value="Genomic_DNA"/>
</dbReference>
<reference evidence="3" key="1">
    <citation type="journal article" date="2016" name="Genome Announc.">
        <title>Draft genome sequences of fungus Aspergillus calidoustus.</title>
        <authorList>
            <person name="Horn F."/>
            <person name="Linde J."/>
            <person name="Mattern D.J."/>
            <person name="Walther G."/>
            <person name="Guthke R."/>
            <person name="Scherlach K."/>
            <person name="Martin K."/>
            <person name="Brakhage A.A."/>
            <person name="Petzke L."/>
            <person name="Valiante V."/>
        </authorList>
    </citation>
    <scope>NUCLEOTIDE SEQUENCE [LARGE SCALE GENOMIC DNA]</scope>
    <source>
        <strain evidence="3">SF006504</strain>
    </source>
</reference>
<evidence type="ECO:0000256" key="1">
    <source>
        <dbReference type="SAM" id="MobiDB-lite"/>
    </source>
</evidence>
<sequence length="136" mass="16215">MDGMRQRHQPTHISHLQINPLNPHQSPRNPFIPALRHAPQRIHPENPHQDAHPRLVPTPRRITQQRLRAHKTHINIQLPRRKQQPDNLRVSVDNSPHERRHEPASPRLDLRPRIVKENLDELRVSVPRRDPQWLLH</sequence>
<dbReference type="Proteomes" id="UP000054771">
    <property type="component" value="Unassembled WGS sequence"/>
</dbReference>
<name>A0A0U5FRV9_ASPCI</name>
<feature type="region of interest" description="Disordered" evidence="1">
    <location>
        <begin position="74"/>
        <end position="111"/>
    </location>
</feature>
<gene>
    <name evidence="2" type="ORF">ASPCAL00926</name>
</gene>
<feature type="compositionally biased region" description="Polar residues" evidence="1">
    <location>
        <begin position="11"/>
        <end position="28"/>
    </location>
</feature>
<evidence type="ECO:0000313" key="2">
    <source>
        <dbReference type="EMBL" id="CEL01341.1"/>
    </source>
</evidence>
<feature type="region of interest" description="Disordered" evidence="1">
    <location>
        <begin position="1"/>
        <end position="29"/>
    </location>
</feature>
<protein>
    <submittedName>
        <fullName evidence="2">Uncharacterized protein</fullName>
    </submittedName>
</protein>
<organism evidence="2 3">
    <name type="scientific">Aspergillus calidoustus</name>
    <dbReference type="NCBI Taxonomy" id="454130"/>
    <lineage>
        <taxon>Eukaryota</taxon>
        <taxon>Fungi</taxon>
        <taxon>Dikarya</taxon>
        <taxon>Ascomycota</taxon>
        <taxon>Pezizomycotina</taxon>
        <taxon>Eurotiomycetes</taxon>
        <taxon>Eurotiomycetidae</taxon>
        <taxon>Eurotiales</taxon>
        <taxon>Aspergillaceae</taxon>
        <taxon>Aspergillus</taxon>
        <taxon>Aspergillus subgen. Nidulantes</taxon>
    </lineage>
</organism>
<feature type="compositionally biased region" description="Basic residues" evidence="1">
    <location>
        <begin position="1"/>
        <end position="10"/>
    </location>
</feature>